<evidence type="ECO:0000259" key="3">
    <source>
        <dbReference type="PROSITE" id="PS50181"/>
    </source>
</evidence>
<organism evidence="4 5">
    <name type="scientific">Anguilla anguilla</name>
    <name type="common">European freshwater eel</name>
    <name type="synonym">Muraena anguilla</name>
    <dbReference type="NCBI Taxonomy" id="7936"/>
    <lineage>
        <taxon>Eukaryota</taxon>
        <taxon>Metazoa</taxon>
        <taxon>Chordata</taxon>
        <taxon>Craniata</taxon>
        <taxon>Vertebrata</taxon>
        <taxon>Euteleostomi</taxon>
        <taxon>Actinopterygii</taxon>
        <taxon>Neopterygii</taxon>
        <taxon>Teleostei</taxon>
        <taxon>Anguilliformes</taxon>
        <taxon>Anguillidae</taxon>
        <taxon>Anguilla</taxon>
    </lineage>
</organism>
<evidence type="ECO:0000313" key="5">
    <source>
        <dbReference type="Proteomes" id="UP001044222"/>
    </source>
</evidence>
<dbReference type="GO" id="GO:0005737">
    <property type="term" value="C:cytoplasm"/>
    <property type="evidence" value="ECO:0007669"/>
    <property type="project" value="TreeGrafter"/>
</dbReference>
<dbReference type="SMART" id="SM00367">
    <property type="entry name" value="LRR_CC"/>
    <property type="match status" value="4"/>
</dbReference>
<dbReference type="SUPFAM" id="SSF81383">
    <property type="entry name" value="F-box domain"/>
    <property type="match status" value="1"/>
</dbReference>
<feature type="region of interest" description="Disordered" evidence="2">
    <location>
        <begin position="52"/>
        <end position="82"/>
    </location>
</feature>
<evidence type="ECO:0000313" key="4">
    <source>
        <dbReference type="EMBL" id="KAG5841304.1"/>
    </source>
</evidence>
<sequence>MGHLLSKNGNRGNRLKKRKRKLLKRKKRNCFLQGPCMLCFIVHGNSGSLGNGNGGGGVGEDDDAQRSEVVSGSGSGSERLAALSSPDDCAKFLLSPRELAIWEGLSAVPARLVVPRALFRATPACEYAEMVCKRKCADVRRCAPASSRAAAPAGSDGERGGAGAGGARDTAAAAAAHRQLPSAPCLRPRPHPPRRPRHRRPRRPRRACAGRGPSQIRGEPGSTGSTTAATPRSSSPSCHQDHAHGDAQPGENSTDNSSINHLPSSILLKVFSHLSVKERCLSVSLVCKYWRDLCLDFQFWKQIDLSGLQQVTDELLVKIASWKLNVTEINLSDCRNLSDLSLATAAAHCPLLQKAHVGNQDKLTDDALKKLGQCCPELRDIHLGQCYLISDVGMEALAQGCPKLQRIYMQENKLVSAYLYLYLSHL</sequence>
<dbReference type="SUPFAM" id="SSF52047">
    <property type="entry name" value="RNI-like"/>
    <property type="match status" value="1"/>
</dbReference>
<dbReference type="FunFam" id="1.20.1280.50:FF:000038">
    <property type="entry name" value="F-box/LRR-repeat protein 17 isoform X3"/>
    <property type="match status" value="1"/>
</dbReference>
<dbReference type="InterPro" id="IPR032675">
    <property type="entry name" value="LRR_dom_sf"/>
</dbReference>
<gene>
    <name evidence="4" type="ORF">ANANG_G00198130</name>
</gene>
<dbReference type="PROSITE" id="PS50181">
    <property type="entry name" value="FBOX"/>
    <property type="match status" value="1"/>
</dbReference>
<dbReference type="InterPro" id="IPR001810">
    <property type="entry name" value="F-box_dom"/>
</dbReference>
<feature type="compositionally biased region" description="Low complexity" evidence="2">
    <location>
        <begin position="67"/>
        <end position="78"/>
    </location>
</feature>
<keyword evidence="1" id="KW-0833">Ubl conjugation pathway</keyword>
<dbReference type="InterPro" id="IPR036047">
    <property type="entry name" value="F-box-like_dom_sf"/>
</dbReference>
<evidence type="ECO:0000256" key="2">
    <source>
        <dbReference type="SAM" id="MobiDB-lite"/>
    </source>
</evidence>
<dbReference type="PANTHER" id="PTHR13382:SF72">
    <property type="entry name" value="F-BOX AND LEUCINE-RICH REPEAT PROTEIN 17"/>
    <property type="match status" value="1"/>
</dbReference>
<reference evidence="4" key="1">
    <citation type="submission" date="2021-01" db="EMBL/GenBank/DDBJ databases">
        <title>A chromosome-scale assembly of European eel, Anguilla anguilla.</title>
        <authorList>
            <person name="Henkel C."/>
            <person name="Jong-Raadsen S.A."/>
            <person name="Dufour S."/>
            <person name="Weltzien F.-A."/>
            <person name="Palstra A.P."/>
            <person name="Pelster B."/>
            <person name="Spaink H.P."/>
            <person name="Van Den Thillart G.E."/>
            <person name="Jansen H."/>
            <person name="Zahm M."/>
            <person name="Klopp C."/>
            <person name="Cedric C."/>
            <person name="Louis A."/>
            <person name="Berthelot C."/>
            <person name="Parey E."/>
            <person name="Roest Crollius H."/>
            <person name="Montfort J."/>
            <person name="Robinson-Rechavi M."/>
            <person name="Bucao C."/>
            <person name="Bouchez O."/>
            <person name="Gislard M."/>
            <person name="Lluch J."/>
            <person name="Milhes M."/>
            <person name="Lampietro C."/>
            <person name="Lopez Roques C."/>
            <person name="Donnadieu C."/>
            <person name="Braasch I."/>
            <person name="Desvignes T."/>
            <person name="Postlethwait J."/>
            <person name="Bobe J."/>
            <person name="Guiguen Y."/>
            <person name="Dirks R."/>
        </authorList>
    </citation>
    <scope>NUCLEOTIDE SEQUENCE</scope>
    <source>
        <strain evidence="4">Tag_6206</strain>
        <tissue evidence="4">Liver</tissue>
    </source>
</reference>
<dbReference type="EMBL" id="JAFIRN010000010">
    <property type="protein sequence ID" value="KAG5841304.1"/>
    <property type="molecule type" value="Genomic_DNA"/>
</dbReference>
<dbReference type="Gene3D" id="3.80.10.10">
    <property type="entry name" value="Ribonuclease Inhibitor"/>
    <property type="match status" value="1"/>
</dbReference>
<accession>A0A9D3RS41</accession>
<dbReference type="Gene3D" id="1.20.1280.50">
    <property type="match status" value="1"/>
</dbReference>
<feature type="domain" description="F-box" evidence="3">
    <location>
        <begin position="256"/>
        <end position="303"/>
    </location>
</feature>
<dbReference type="AlphaFoldDB" id="A0A9D3RS41"/>
<name>A0A9D3RS41_ANGAN</name>
<feature type="compositionally biased region" description="Low complexity" evidence="2">
    <location>
        <begin position="220"/>
        <end position="237"/>
    </location>
</feature>
<feature type="compositionally biased region" description="Low complexity" evidence="2">
    <location>
        <begin position="145"/>
        <end position="155"/>
    </location>
</feature>
<dbReference type="SMART" id="SM00256">
    <property type="entry name" value="FBOX"/>
    <property type="match status" value="1"/>
</dbReference>
<protein>
    <recommendedName>
        <fullName evidence="3">F-box domain-containing protein</fullName>
    </recommendedName>
</protein>
<keyword evidence="5" id="KW-1185">Reference proteome</keyword>
<dbReference type="Pfam" id="PF12937">
    <property type="entry name" value="F-box-like"/>
    <property type="match status" value="1"/>
</dbReference>
<evidence type="ECO:0000256" key="1">
    <source>
        <dbReference type="ARBA" id="ARBA00022786"/>
    </source>
</evidence>
<comment type="caution">
    <text evidence="4">The sequence shown here is derived from an EMBL/GenBank/DDBJ whole genome shotgun (WGS) entry which is preliminary data.</text>
</comment>
<feature type="compositionally biased region" description="Low complexity" evidence="2">
    <location>
        <begin position="167"/>
        <end position="176"/>
    </location>
</feature>
<dbReference type="Proteomes" id="UP001044222">
    <property type="component" value="Chromosome 10"/>
</dbReference>
<proteinExistence type="predicted"/>
<dbReference type="CDD" id="cd22092">
    <property type="entry name" value="F-box_FBXO13"/>
    <property type="match status" value="1"/>
</dbReference>
<feature type="region of interest" description="Disordered" evidence="2">
    <location>
        <begin position="145"/>
        <end position="258"/>
    </location>
</feature>
<dbReference type="PANTHER" id="PTHR13382">
    <property type="entry name" value="MITOCHONDRIAL ATP SYNTHASE COUPLING FACTOR B"/>
    <property type="match status" value="1"/>
</dbReference>
<dbReference type="InterPro" id="IPR050648">
    <property type="entry name" value="F-box_LRR-repeat"/>
</dbReference>
<feature type="compositionally biased region" description="Basic residues" evidence="2">
    <location>
        <begin position="188"/>
        <end position="208"/>
    </location>
</feature>
<dbReference type="InterPro" id="IPR006553">
    <property type="entry name" value="Leu-rich_rpt_Cys-con_subtyp"/>
</dbReference>